<dbReference type="EMBL" id="DPBP01000048">
    <property type="protein sequence ID" value="HCE18596.1"/>
    <property type="molecule type" value="Genomic_DNA"/>
</dbReference>
<gene>
    <name evidence="1" type="ORF">DEQ80_12130</name>
</gene>
<name>A0A3D1JLR0_9CHLR</name>
<evidence type="ECO:0000313" key="1">
    <source>
        <dbReference type="EMBL" id="HCE18596.1"/>
    </source>
</evidence>
<evidence type="ECO:0000313" key="2">
    <source>
        <dbReference type="Proteomes" id="UP000264141"/>
    </source>
</evidence>
<protein>
    <recommendedName>
        <fullName evidence="3">Ribbon-helix-helix protein, CopG family</fullName>
    </recommendedName>
</protein>
<accession>A0A3D1JLR0</accession>
<dbReference type="Pfam" id="PF21983">
    <property type="entry name" value="NikA-like"/>
    <property type="match status" value="1"/>
</dbReference>
<reference evidence="1 2" key="1">
    <citation type="journal article" date="2018" name="Nat. Biotechnol.">
        <title>A standardized bacterial taxonomy based on genome phylogeny substantially revises the tree of life.</title>
        <authorList>
            <person name="Parks D.H."/>
            <person name="Chuvochina M."/>
            <person name="Waite D.W."/>
            <person name="Rinke C."/>
            <person name="Skarshewski A."/>
            <person name="Chaumeil P.A."/>
            <person name="Hugenholtz P."/>
        </authorList>
    </citation>
    <scope>NUCLEOTIDE SEQUENCE [LARGE SCALE GENOMIC DNA]</scope>
    <source>
        <strain evidence="1">UBA8781</strain>
    </source>
</reference>
<dbReference type="InterPro" id="IPR053842">
    <property type="entry name" value="NikA-like"/>
</dbReference>
<comment type="caution">
    <text evidence="1">The sequence shown here is derived from an EMBL/GenBank/DDBJ whole genome shotgun (WGS) entry which is preliminary data.</text>
</comment>
<dbReference type="Proteomes" id="UP000264141">
    <property type="component" value="Unassembled WGS sequence"/>
</dbReference>
<organism evidence="1 2">
    <name type="scientific">Anaerolinea thermolimosa</name>
    <dbReference type="NCBI Taxonomy" id="229919"/>
    <lineage>
        <taxon>Bacteria</taxon>
        <taxon>Bacillati</taxon>
        <taxon>Chloroflexota</taxon>
        <taxon>Anaerolineae</taxon>
        <taxon>Anaerolineales</taxon>
        <taxon>Anaerolineaceae</taxon>
        <taxon>Anaerolinea</taxon>
    </lineage>
</organism>
<sequence>MKKTKLINIRVTEAERRAMHEQAKKRNVTLSQFVRLLVLQEVKLDQTKQNPPLAAAGGAGTDTIQEVSLCTL</sequence>
<dbReference type="AlphaFoldDB" id="A0A3D1JLR0"/>
<evidence type="ECO:0008006" key="3">
    <source>
        <dbReference type="Google" id="ProtNLM"/>
    </source>
</evidence>
<proteinExistence type="predicted"/>